<evidence type="ECO:0000313" key="2">
    <source>
        <dbReference type="Proteomes" id="UP000887116"/>
    </source>
</evidence>
<comment type="caution">
    <text evidence="1">The sequence shown here is derived from an EMBL/GenBank/DDBJ whole genome shotgun (WGS) entry which is preliminary data.</text>
</comment>
<dbReference type="EMBL" id="BMAO01036626">
    <property type="protein sequence ID" value="GFR12089.1"/>
    <property type="molecule type" value="Genomic_DNA"/>
</dbReference>
<dbReference type="AlphaFoldDB" id="A0A8X6GXA6"/>
<organism evidence="1 2">
    <name type="scientific">Trichonephila clavata</name>
    <name type="common">Joro spider</name>
    <name type="synonym">Nephila clavata</name>
    <dbReference type="NCBI Taxonomy" id="2740835"/>
    <lineage>
        <taxon>Eukaryota</taxon>
        <taxon>Metazoa</taxon>
        <taxon>Ecdysozoa</taxon>
        <taxon>Arthropoda</taxon>
        <taxon>Chelicerata</taxon>
        <taxon>Arachnida</taxon>
        <taxon>Araneae</taxon>
        <taxon>Araneomorphae</taxon>
        <taxon>Entelegynae</taxon>
        <taxon>Araneoidea</taxon>
        <taxon>Nephilidae</taxon>
        <taxon>Trichonephila</taxon>
    </lineage>
</organism>
<protein>
    <submittedName>
        <fullName evidence="1">Uncharacterized protein</fullName>
    </submittedName>
</protein>
<name>A0A8X6GXA6_TRICU</name>
<reference evidence="1" key="1">
    <citation type="submission" date="2020-07" db="EMBL/GenBank/DDBJ databases">
        <title>Multicomponent nature underlies the extraordinary mechanical properties of spider dragline silk.</title>
        <authorList>
            <person name="Kono N."/>
            <person name="Nakamura H."/>
            <person name="Mori M."/>
            <person name="Yoshida Y."/>
            <person name="Ohtoshi R."/>
            <person name="Malay A.D."/>
            <person name="Moran D.A.P."/>
            <person name="Tomita M."/>
            <person name="Numata K."/>
            <person name="Arakawa K."/>
        </authorList>
    </citation>
    <scope>NUCLEOTIDE SEQUENCE</scope>
</reference>
<dbReference type="Proteomes" id="UP000887116">
    <property type="component" value="Unassembled WGS sequence"/>
</dbReference>
<accession>A0A8X6GXA6</accession>
<keyword evidence="2" id="KW-1185">Reference proteome</keyword>
<sequence>MYESQSGCFATNAWNIRSTKLGQKYLTWETNNHVIELYFKHVCEYFETFLKECIFQVFTSVPRIHNAVKEKNKDVFHVSLMKGA</sequence>
<proteinExistence type="predicted"/>
<evidence type="ECO:0000313" key="1">
    <source>
        <dbReference type="EMBL" id="GFR12089.1"/>
    </source>
</evidence>
<gene>
    <name evidence="1" type="ORF">TNCT_345681</name>
</gene>